<evidence type="ECO:0000313" key="2">
    <source>
        <dbReference type="Proteomes" id="UP001549146"/>
    </source>
</evidence>
<comment type="caution">
    <text evidence="1">The sequence shown here is derived from an EMBL/GenBank/DDBJ whole genome shotgun (WGS) entry which is preliminary data.</text>
</comment>
<keyword evidence="2" id="KW-1185">Reference proteome</keyword>
<organism evidence="1 2">
    <name type="scientific">Moheibacter stercoris</name>
    <dbReference type="NCBI Taxonomy" id="1628251"/>
    <lineage>
        <taxon>Bacteria</taxon>
        <taxon>Pseudomonadati</taxon>
        <taxon>Bacteroidota</taxon>
        <taxon>Flavobacteriia</taxon>
        <taxon>Flavobacteriales</taxon>
        <taxon>Weeksellaceae</taxon>
        <taxon>Moheibacter</taxon>
    </lineage>
</organism>
<reference evidence="1 2" key="1">
    <citation type="submission" date="2024-06" db="EMBL/GenBank/DDBJ databases">
        <title>Genomic Encyclopedia of Type Strains, Phase IV (KMG-IV): sequencing the most valuable type-strain genomes for metagenomic binning, comparative biology and taxonomic classification.</title>
        <authorList>
            <person name="Goeker M."/>
        </authorList>
    </citation>
    <scope>NUCLEOTIDE SEQUENCE [LARGE SCALE GENOMIC DNA]</scope>
    <source>
        <strain evidence="1 2">DSM 29388</strain>
    </source>
</reference>
<dbReference type="EMBL" id="JBEPMO010000006">
    <property type="protein sequence ID" value="MET3731828.1"/>
    <property type="molecule type" value="Genomic_DNA"/>
</dbReference>
<sequence length="304" mass="36573">MKPTKNEIIFIYNSVDYFQKLIKDKGYPIFELYPNENFKTRVLKKLFKKLSINDSILFGNWTKHLKKAKTVVVFATVNLYVLEFIKKQNPSIQIIYWYWNPAYRIGRPTEALRQLADIWTFDEIDKENYQLKYNNTFYFDEINSSNSPKEFDIVFVGRNKHRKEKLLELETYFTEHNYRNFFHIVPNRNEGNPEKIKELSYKEYLNLINQSKAILDISPPSQVGLTLRPMESLFLEIKLITDNIHIKKEPFYHPLNIFILGEDNLDGLRHFLDSPYQPISQEIKTKYDFDTWLDRMLDQKEFTY</sequence>
<name>A0ABV2LTD1_9FLAO</name>
<evidence type="ECO:0000313" key="1">
    <source>
        <dbReference type="EMBL" id="MET3731828.1"/>
    </source>
</evidence>
<dbReference type="Proteomes" id="UP001549146">
    <property type="component" value="Unassembled WGS sequence"/>
</dbReference>
<dbReference type="RefSeq" id="WP_354508456.1">
    <property type="nucleotide sequence ID" value="NZ_JBEPMO010000006.1"/>
</dbReference>
<gene>
    <name evidence="1" type="ORF">ABID46_001409</name>
</gene>
<accession>A0ABV2LTD1</accession>
<protein>
    <submittedName>
        <fullName evidence="1">Uncharacterized protein</fullName>
    </submittedName>
</protein>
<proteinExistence type="predicted"/>